<dbReference type="PANTHER" id="PTHR11558">
    <property type="entry name" value="SPERMIDINE/SPERMINE SYNTHASE"/>
    <property type="match status" value="1"/>
</dbReference>
<dbReference type="InterPro" id="IPR035246">
    <property type="entry name" value="Spermidine_synt_N"/>
</dbReference>
<evidence type="ECO:0000313" key="10">
    <source>
        <dbReference type="EMBL" id="NMD85990.1"/>
    </source>
</evidence>
<dbReference type="EMBL" id="JABAEW010000007">
    <property type="protein sequence ID" value="NMD85990.1"/>
    <property type="molecule type" value="Genomic_DNA"/>
</dbReference>
<feature type="binding site" evidence="5">
    <location>
        <position position="59"/>
    </location>
    <ligand>
        <name>spermidine</name>
        <dbReference type="ChEBI" id="CHEBI:57834"/>
    </ligand>
</feature>
<dbReference type="EC" id="2.5.1.16" evidence="5"/>
<keyword evidence="3 5" id="KW-0745">Spermidine biosynthesis</keyword>
<dbReference type="InterPro" id="IPR037163">
    <property type="entry name" value="Spermidine_synt_N_sf"/>
</dbReference>
<comment type="function">
    <text evidence="5">Catalyzes the irreversible transfer of a propylamine group from the amino donor S-adenosylmethioninamine (decarboxy-AdoMet) to putrescine (1,4-diaminobutane) to yield spermidine.</text>
</comment>
<evidence type="ECO:0000256" key="6">
    <source>
        <dbReference type="PROSITE-ProRule" id="PRU00354"/>
    </source>
</evidence>
<keyword evidence="12" id="KW-1185">Reference proteome</keyword>
<evidence type="ECO:0000256" key="7">
    <source>
        <dbReference type="RuleBase" id="RU003836"/>
    </source>
</evidence>
<dbReference type="PROSITE" id="PS51006">
    <property type="entry name" value="PABS_2"/>
    <property type="match status" value="1"/>
</dbReference>
<dbReference type="GO" id="GO:0005829">
    <property type="term" value="C:cytosol"/>
    <property type="evidence" value="ECO:0007669"/>
    <property type="project" value="TreeGrafter"/>
</dbReference>
<dbReference type="Pfam" id="PF17284">
    <property type="entry name" value="Spermine_synt_N"/>
    <property type="match status" value="1"/>
</dbReference>
<reference evidence="11 12" key="1">
    <citation type="submission" date="2018-04" db="EMBL/GenBank/DDBJ databases">
        <title>Genomic Encyclopedia of Type Strains, Phase IV (KMG-IV): sequencing the most valuable type-strain genomes for metagenomic binning, comparative biology and taxonomic classification.</title>
        <authorList>
            <person name="Goeker M."/>
        </authorList>
    </citation>
    <scope>NUCLEOTIDE SEQUENCE [LARGE SCALE GENOMIC DNA]</scope>
    <source>
        <strain evidence="11 12">DSM 14823</strain>
    </source>
</reference>
<feature type="binding site" evidence="5">
    <location>
        <begin position="152"/>
        <end position="155"/>
    </location>
    <ligand>
        <name>spermidine</name>
        <dbReference type="ChEBI" id="CHEBI:57834"/>
    </ligand>
</feature>
<keyword evidence="4 5" id="KW-0620">Polyamine biosynthesis</keyword>
<evidence type="ECO:0000256" key="5">
    <source>
        <dbReference type="HAMAP-Rule" id="MF_00198"/>
    </source>
</evidence>
<dbReference type="InterPro" id="IPR030374">
    <property type="entry name" value="PABS"/>
</dbReference>
<dbReference type="UniPathway" id="UPA00248">
    <property type="reaction ID" value="UER00314"/>
</dbReference>
<keyword evidence="2 5" id="KW-0808">Transferase</keyword>
<dbReference type="Gene3D" id="2.30.140.10">
    <property type="entry name" value="Spermidine synthase, tetramerisation domain"/>
    <property type="match status" value="1"/>
</dbReference>
<dbReference type="SUPFAM" id="SSF53335">
    <property type="entry name" value="S-adenosyl-L-methionine-dependent methyltransferases"/>
    <property type="match status" value="1"/>
</dbReference>
<evidence type="ECO:0000256" key="8">
    <source>
        <dbReference type="RuleBase" id="RU003837"/>
    </source>
</evidence>
<proteinExistence type="inferred from homology"/>
<comment type="pathway">
    <text evidence="5">Amine and polyamine biosynthesis; spermidine biosynthesis; spermidine from putrescine: step 1/1.</text>
</comment>
<dbReference type="HAMAP" id="MF_00198">
    <property type="entry name" value="Spermidine_synth"/>
    <property type="match status" value="1"/>
</dbReference>
<reference evidence="10 13" key="2">
    <citation type="submission" date="2020-04" db="EMBL/GenBank/DDBJ databases">
        <authorList>
            <person name="Hitch T.C.A."/>
            <person name="Wylensek D."/>
            <person name="Clavel T."/>
        </authorList>
    </citation>
    <scope>NUCLEOTIDE SEQUENCE [LARGE SCALE GENOMIC DNA]</scope>
    <source>
        <strain evidence="10 13">COR2-253-APC-1A</strain>
    </source>
</reference>
<comment type="catalytic activity">
    <reaction evidence="5 8">
        <text>S-adenosyl 3-(methylsulfanyl)propylamine + putrescine = S-methyl-5'-thioadenosine + spermidine + H(+)</text>
        <dbReference type="Rhea" id="RHEA:12721"/>
        <dbReference type="ChEBI" id="CHEBI:15378"/>
        <dbReference type="ChEBI" id="CHEBI:17509"/>
        <dbReference type="ChEBI" id="CHEBI:57443"/>
        <dbReference type="ChEBI" id="CHEBI:57834"/>
        <dbReference type="ChEBI" id="CHEBI:326268"/>
        <dbReference type="EC" id="2.5.1.16"/>
    </reaction>
</comment>
<dbReference type="PANTHER" id="PTHR11558:SF11">
    <property type="entry name" value="SPERMIDINE SYNTHASE"/>
    <property type="match status" value="1"/>
</dbReference>
<dbReference type="InterPro" id="IPR029063">
    <property type="entry name" value="SAM-dependent_MTases_sf"/>
</dbReference>
<dbReference type="EMBL" id="QEKH01000021">
    <property type="protein sequence ID" value="PVY39372.1"/>
    <property type="molecule type" value="Genomic_DNA"/>
</dbReference>
<evidence type="ECO:0000313" key="13">
    <source>
        <dbReference type="Proteomes" id="UP000576225"/>
    </source>
</evidence>
<dbReference type="Gene3D" id="3.40.50.150">
    <property type="entry name" value="Vaccinia Virus protein VP39"/>
    <property type="match status" value="1"/>
</dbReference>
<comment type="similarity">
    <text evidence="1 5 7">Belongs to the spermidine/spermine synthase family.</text>
</comment>
<evidence type="ECO:0000259" key="9">
    <source>
        <dbReference type="PROSITE" id="PS51006"/>
    </source>
</evidence>
<accession>A0A2U1ASJ3</accession>
<dbReference type="Proteomes" id="UP000245959">
    <property type="component" value="Unassembled WGS sequence"/>
</dbReference>
<dbReference type="NCBIfam" id="NF002010">
    <property type="entry name" value="PRK00811.1"/>
    <property type="match status" value="1"/>
</dbReference>
<name>A0A2U1ASJ3_9BACT</name>
<comment type="subunit">
    <text evidence="5">Homodimer or homotetramer.</text>
</comment>
<evidence type="ECO:0000256" key="1">
    <source>
        <dbReference type="ARBA" id="ARBA00007867"/>
    </source>
</evidence>
<dbReference type="InterPro" id="IPR030373">
    <property type="entry name" value="PABS_CS"/>
</dbReference>
<evidence type="ECO:0000256" key="4">
    <source>
        <dbReference type="ARBA" id="ARBA00023115"/>
    </source>
</evidence>
<feature type="binding site" evidence="5">
    <location>
        <begin position="134"/>
        <end position="135"/>
    </location>
    <ligand>
        <name>S-methyl-5'-thioadenosine</name>
        <dbReference type="ChEBI" id="CHEBI:17509"/>
    </ligand>
</feature>
<dbReference type="GO" id="GO:0008295">
    <property type="term" value="P:spermidine biosynthetic process"/>
    <property type="evidence" value="ECO:0007669"/>
    <property type="project" value="UniProtKB-UniRule"/>
</dbReference>
<protein>
    <recommendedName>
        <fullName evidence="5">Polyamine aminopropyltransferase</fullName>
    </recommendedName>
    <alternativeName>
        <fullName evidence="5">Putrescine aminopropyltransferase</fullName>
        <shortName evidence="5">PAPT</shortName>
    </alternativeName>
    <alternativeName>
        <fullName evidence="5">Spermidine synthase</fullName>
        <shortName evidence="5">SPDS</shortName>
        <shortName evidence="5">SPDSY</shortName>
        <ecNumber evidence="5">2.5.1.16</ecNumber>
    </alternativeName>
</protein>
<dbReference type="GeneID" id="78296021"/>
<feature type="domain" description="PABS" evidence="9">
    <location>
        <begin position="1"/>
        <end position="232"/>
    </location>
</feature>
<evidence type="ECO:0000256" key="3">
    <source>
        <dbReference type="ARBA" id="ARBA00023066"/>
    </source>
</evidence>
<organism evidence="11 12">
    <name type="scientific">Victivallis vadensis</name>
    <dbReference type="NCBI Taxonomy" id="172901"/>
    <lineage>
        <taxon>Bacteria</taxon>
        <taxon>Pseudomonadati</taxon>
        <taxon>Lentisphaerota</taxon>
        <taxon>Lentisphaeria</taxon>
        <taxon>Victivallales</taxon>
        <taxon>Victivallaceae</taxon>
        <taxon>Victivallis</taxon>
    </lineage>
</organism>
<feature type="binding site" evidence="5">
    <location>
        <position position="83"/>
    </location>
    <ligand>
        <name>spermidine</name>
        <dbReference type="ChEBI" id="CHEBI:57834"/>
    </ligand>
</feature>
<dbReference type="InterPro" id="IPR001045">
    <property type="entry name" value="Spermi_synthase"/>
</dbReference>
<dbReference type="PROSITE" id="PS01330">
    <property type="entry name" value="PABS_1"/>
    <property type="match status" value="1"/>
</dbReference>
<gene>
    <name evidence="5 10" type="primary">speE</name>
    <name evidence="11" type="ORF">C8D82_12147</name>
    <name evidence="10" type="ORF">HF882_05270</name>
</gene>
<dbReference type="RefSeq" id="WP_116884727.1">
    <property type="nucleotide sequence ID" value="NZ_CALXNT010000015.1"/>
</dbReference>
<dbReference type="Pfam" id="PF01564">
    <property type="entry name" value="Spermine_synth"/>
    <property type="match status" value="1"/>
</dbReference>
<dbReference type="AlphaFoldDB" id="A0A2U1ASJ3"/>
<dbReference type="FunFam" id="3.40.50.150:FF:000013">
    <property type="entry name" value="Spermidine synthase"/>
    <property type="match status" value="1"/>
</dbReference>
<feature type="active site" description="Proton acceptor" evidence="5 6">
    <location>
        <position position="152"/>
    </location>
</feature>
<sequence length="277" mass="30939">MWVTEAMNGFGMTVEVEAELCRRQSKFQKIELYQTGKLGKLLLLDGIIQLTDFDEFAYHEMLANLPMFAHENPRRALVIGGGDGGILRELGKHPGLEVMDICEIDEEVIKVAREFLPEISCGYDDPRVKIHIADGSEFVKDKPGYYDVIIVDSTDPGGPGTPLFGETFYRDMKKALRPGGVIATQAESPYLLPDIVARLNRVSRSIFRSVGYASIMVPTYPTGMIGACVASDRDDVTVPARPVPPELQKRLRYYNAAIHHAAFQVPTFVSRLFEQNR</sequence>
<dbReference type="NCBIfam" id="TIGR00417">
    <property type="entry name" value="speE"/>
    <property type="match status" value="1"/>
</dbReference>
<dbReference type="Proteomes" id="UP000576225">
    <property type="component" value="Unassembled WGS sequence"/>
</dbReference>
<feature type="binding site" evidence="5">
    <location>
        <position position="103"/>
    </location>
    <ligand>
        <name>S-methyl-5'-thioadenosine</name>
        <dbReference type="ChEBI" id="CHEBI:17509"/>
    </ligand>
</feature>
<evidence type="ECO:0000313" key="11">
    <source>
        <dbReference type="EMBL" id="PVY39372.1"/>
    </source>
</evidence>
<feature type="binding site" evidence="5">
    <location>
        <position position="159"/>
    </location>
    <ligand>
        <name>S-methyl-5'-thioadenosine</name>
        <dbReference type="ChEBI" id="CHEBI:17509"/>
    </ligand>
</feature>
<evidence type="ECO:0000256" key="2">
    <source>
        <dbReference type="ARBA" id="ARBA00022679"/>
    </source>
</evidence>
<dbReference type="GO" id="GO:0004766">
    <property type="term" value="F:spermidine synthase activity"/>
    <property type="evidence" value="ECO:0007669"/>
    <property type="project" value="UniProtKB-UniRule"/>
</dbReference>
<evidence type="ECO:0000313" key="12">
    <source>
        <dbReference type="Proteomes" id="UP000245959"/>
    </source>
</evidence>
<dbReference type="CDD" id="cd02440">
    <property type="entry name" value="AdoMet_MTases"/>
    <property type="match status" value="1"/>
</dbReference>
<comment type="caution">
    <text evidence="11">The sequence shown here is derived from an EMBL/GenBank/DDBJ whole genome shotgun (WGS) entry which is preliminary data.</text>
</comment>
<feature type="binding site" evidence="5">
    <location>
        <position position="28"/>
    </location>
    <ligand>
        <name>S-methyl-5'-thioadenosine</name>
        <dbReference type="ChEBI" id="CHEBI:17509"/>
    </ligand>
</feature>